<organism evidence="1 2">
    <name type="scientific">Phaeodactylum tricornutum (strain CCAP 1055/1)</name>
    <dbReference type="NCBI Taxonomy" id="556484"/>
    <lineage>
        <taxon>Eukaryota</taxon>
        <taxon>Sar</taxon>
        <taxon>Stramenopiles</taxon>
        <taxon>Ochrophyta</taxon>
        <taxon>Bacillariophyta</taxon>
        <taxon>Bacillariophyceae</taxon>
        <taxon>Bacillariophycidae</taxon>
        <taxon>Naviculales</taxon>
        <taxon>Phaeodactylaceae</taxon>
        <taxon>Phaeodactylum</taxon>
    </lineage>
</organism>
<dbReference type="InParanoid" id="B7G7I0"/>
<dbReference type="EMBL" id="CM000620">
    <property type="protein sequence ID" value="EEC45366.1"/>
    <property type="molecule type" value="Genomic_DNA"/>
</dbReference>
<accession>B7G7I0</accession>
<evidence type="ECO:0000313" key="1">
    <source>
        <dbReference type="EMBL" id="EEC45366.1"/>
    </source>
</evidence>
<dbReference type="KEGG" id="pti:PHATRDRAFT_48507"/>
<dbReference type="PaxDb" id="2850-Phatr48507"/>
<sequence>MTIPAGIPDSLRLQYEDMHKMRAVMEALKKNQELRGVENLKKRMAERAATHTTWRQMKGMQLFMHEINHPGNKPFVIGLGVSCSMFLYAYAKGLGSDKAKAESTYWQRFHAKHD</sequence>
<name>B7G7I0_PHATC</name>
<evidence type="ECO:0000313" key="2">
    <source>
        <dbReference type="Proteomes" id="UP000000759"/>
    </source>
</evidence>
<reference evidence="2" key="2">
    <citation type="submission" date="2008-08" db="EMBL/GenBank/DDBJ databases">
        <authorList>
            <consortium name="Diatom Consortium"/>
            <person name="Grigoriev I."/>
            <person name="Grimwood J."/>
            <person name="Kuo A."/>
            <person name="Otillar R.P."/>
            <person name="Salamov A."/>
            <person name="Detter J.C."/>
            <person name="Lindquist E."/>
            <person name="Shapiro H."/>
            <person name="Lucas S."/>
            <person name="Glavina del Rio T."/>
            <person name="Pitluck S."/>
            <person name="Rokhsar D."/>
            <person name="Bowler C."/>
        </authorList>
    </citation>
    <scope>GENOME REANNOTATION</scope>
    <source>
        <strain evidence="2">CCAP 1055/1</strain>
    </source>
</reference>
<proteinExistence type="predicted"/>
<dbReference type="GeneID" id="7194760"/>
<reference evidence="1 2" key="1">
    <citation type="journal article" date="2008" name="Nature">
        <title>The Phaeodactylum genome reveals the evolutionary history of diatom genomes.</title>
        <authorList>
            <person name="Bowler C."/>
            <person name="Allen A.E."/>
            <person name="Badger J.H."/>
            <person name="Grimwood J."/>
            <person name="Jabbari K."/>
            <person name="Kuo A."/>
            <person name="Maheswari U."/>
            <person name="Martens C."/>
            <person name="Maumus F."/>
            <person name="Otillar R.P."/>
            <person name="Rayko E."/>
            <person name="Salamov A."/>
            <person name="Vandepoele K."/>
            <person name="Beszteri B."/>
            <person name="Gruber A."/>
            <person name="Heijde M."/>
            <person name="Katinka M."/>
            <person name="Mock T."/>
            <person name="Valentin K."/>
            <person name="Verret F."/>
            <person name="Berges J.A."/>
            <person name="Brownlee C."/>
            <person name="Cadoret J.P."/>
            <person name="Chiovitti A."/>
            <person name="Choi C.J."/>
            <person name="Coesel S."/>
            <person name="De Martino A."/>
            <person name="Detter J.C."/>
            <person name="Durkin C."/>
            <person name="Falciatore A."/>
            <person name="Fournet J."/>
            <person name="Haruta M."/>
            <person name="Huysman M.J."/>
            <person name="Jenkins B.D."/>
            <person name="Jiroutova K."/>
            <person name="Jorgensen R.E."/>
            <person name="Joubert Y."/>
            <person name="Kaplan A."/>
            <person name="Kroger N."/>
            <person name="Kroth P.G."/>
            <person name="La Roche J."/>
            <person name="Lindquist E."/>
            <person name="Lommer M."/>
            <person name="Martin-Jezequel V."/>
            <person name="Lopez P.J."/>
            <person name="Lucas S."/>
            <person name="Mangogna M."/>
            <person name="McGinnis K."/>
            <person name="Medlin L.K."/>
            <person name="Montsant A."/>
            <person name="Oudot-Le Secq M.P."/>
            <person name="Napoli C."/>
            <person name="Obornik M."/>
            <person name="Parker M.S."/>
            <person name="Petit J.L."/>
            <person name="Porcel B.M."/>
            <person name="Poulsen N."/>
            <person name="Robison M."/>
            <person name="Rychlewski L."/>
            <person name="Rynearson T.A."/>
            <person name="Schmutz J."/>
            <person name="Shapiro H."/>
            <person name="Siaut M."/>
            <person name="Stanley M."/>
            <person name="Sussman M.R."/>
            <person name="Taylor A.R."/>
            <person name="Vardi A."/>
            <person name="von Dassow P."/>
            <person name="Vyverman W."/>
            <person name="Willis A."/>
            <person name="Wyrwicz L.S."/>
            <person name="Rokhsar D.S."/>
            <person name="Weissenbach J."/>
            <person name="Armbrust E.V."/>
            <person name="Green B.R."/>
            <person name="Van de Peer Y."/>
            <person name="Grigoriev I.V."/>
        </authorList>
    </citation>
    <scope>NUCLEOTIDE SEQUENCE [LARGE SCALE GENOMIC DNA]</scope>
    <source>
        <strain evidence="1 2">CCAP 1055/1</strain>
    </source>
</reference>
<dbReference type="AlphaFoldDB" id="B7G7I0"/>
<gene>
    <name evidence="1" type="ORF">PHATRDRAFT_48507</name>
</gene>
<protein>
    <submittedName>
        <fullName evidence="1">Uncharacterized protein</fullName>
    </submittedName>
</protein>
<dbReference type="HOGENOM" id="CLU_2125901_0_0_1"/>
<keyword evidence="2" id="KW-1185">Reference proteome</keyword>
<dbReference type="eggNOG" id="ENOG502TA3S">
    <property type="taxonomic scope" value="Eukaryota"/>
</dbReference>
<dbReference type="RefSeq" id="XP_002183148.1">
    <property type="nucleotide sequence ID" value="XM_002183112.1"/>
</dbReference>
<dbReference type="Proteomes" id="UP000000759">
    <property type="component" value="Chromosome 18"/>
</dbReference>
<dbReference type="OrthoDB" id="38029at2759"/>